<dbReference type="GO" id="GO:0005975">
    <property type="term" value="P:carbohydrate metabolic process"/>
    <property type="evidence" value="ECO:0007669"/>
    <property type="project" value="InterPro"/>
</dbReference>
<gene>
    <name evidence="6" type="ORF">HMF8227_01691</name>
</gene>
<dbReference type="Pfam" id="PF01263">
    <property type="entry name" value="Aldose_epim"/>
    <property type="match status" value="1"/>
</dbReference>
<sequence length="282" mass="31437">MSLEHSQDVHLESSDTGVDILKIENAHAIARMSLFGGHVLGFMPKHDEQERLWLSDKAVLDGSKAIRGGIPICWPWFGDHPSQPELPAHGYVRNQNWQLLSIDEADEQTTLRLAPHTTLNEGFDGQAELELEVRVGRSLTVTLTTTNIGDNPLSYGAALHSYLAAEDVTQCVIEGLSGDYKDKLDSGRIKPTPHPYRISGEMDRVHLTMPERVRLQSPAHPMQLLQSGHDSIVVWNPWSNKSQQMSDMPDNGYQCFVCIEAAVTQGYTLAPKQSHQLQQQIT</sequence>
<keyword evidence="7" id="KW-1185">Reference proteome</keyword>
<dbReference type="SUPFAM" id="SSF74650">
    <property type="entry name" value="Galactose mutarotase-like"/>
    <property type="match status" value="1"/>
</dbReference>
<dbReference type="Proteomes" id="UP000245728">
    <property type="component" value="Chromosome"/>
</dbReference>
<dbReference type="PIRSF" id="PIRSF016020">
    <property type="entry name" value="PHexose_mutarotase"/>
    <property type="match status" value="1"/>
</dbReference>
<dbReference type="GO" id="GO:0030246">
    <property type="term" value="F:carbohydrate binding"/>
    <property type="evidence" value="ECO:0007669"/>
    <property type="project" value="UniProtKB-UniRule"/>
</dbReference>
<evidence type="ECO:0000256" key="2">
    <source>
        <dbReference type="ARBA" id="ARBA00005866"/>
    </source>
</evidence>
<dbReference type="PANTHER" id="PTHR11122">
    <property type="entry name" value="APOSPORY-ASSOCIATED PROTEIN C-RELATED"/>
    <property type="match status" value="1"/>
</dbReference>
<dbReference type="CDD" id="cd09020">
    <property type="entry name" value="D-hex-6-P-epi_like"/>
    <property type="match status" value="1"/>
</dbReference>
<evidence type="ECO:0000256" key="1">
    <source>
        <dbReference type="ARBA" id="ARBA00001096"/>
    </source>
</evidence>
<name>A0A2S2E3E4_9ALTE</name>
<accession>A0A2S2E3E4</accession>
<dbReference type="EC" id="5.1.3.15" evidence="4"/>
<evidence type="ECO:0000313" key="7">
    <source>
        <dbReference type="Proteomes" id="UP000245728"/>
    </source>
</evidence>
<dbReference type="AlphaFoldDB" id="A0A2S2E3E4"/>
<dbReference type="Gene3D" id="2.70.98.10">
    <property type="match status" value="1"/>
</dbReference>
<dbReference type="InterPro" id="IPR025532">
    <property type="entry name" value="G6P_1-epimerase"/>
</dbReference>
<keyword evidence="3 4" id="KW-0413">Isomerase</keyword>
<evidence type="ECO:0000256" key="3">
    <source>
        <dbReference type="ARBA" id="ARBA00023235"/>
    </source>
</evidence>
<dbReference type="PANTHER" id="PTHR11122:SF13">
    <property type="entry name" value="GLUCOSE-6-PHOSPHATE 1-EPIMERASE"/>
    <property type="match status" value="1"/>
</dbReference>
<dbReference type="OrthoDB" id="9790727at2"/>
<dbReference type="GO" id="GO:0047938">
    <property type="term" value="F:glucose-6-phosphate 1-epimerase activity"/>
    <property type="evidence" value="ECO:0007669"/>
    <property type="project" value="UniProtKB-UniRule"/>
</dbReference>
<comment type="similarity">
    <text evidence="2 4">Belongs to the glucose-6-phosphate 1-epimerase family.</text>
</comment>
<dbReference type="InterPro" id="IPR008183">
    <property type="entry name" value="Aldose_1/G6P_1-epimerase"/>
</dbReference>
<evidence type="ECO:0000256" key="5">
    <source>
        <dbReference type="PIRSR" id="PIRSR016020-1"/>
    </source>
</evidence>
<evidence type="ECO:0000313" key="6">
    <source>
        <dbReference type="EMBL" id="AWL12164.1"/>
    </source>
</evidence>
<comment type="catalytic activity">
    <reaction evidence="1">
        <text>alpha-D-glucose 6-phosphate = beta-D-glucose 6-phosphate</text>
        <dbReference type="Rhea" id="RHEA:16249"/>
        <dbReference type="ChEBI" id="CHEBI:58225"/>
        <dbReference type="ChEBI" id="CHEBI:58247"/>
        <dbReference type="EC" id="5.1.3.15"/>
    </reaction>
</comment>
<dbReference type="InterPro" id="IPR011013">
    <property type="entry name" value="Gal_mutarotase_sf_dom"/>
</dbReference>
<dbReference type="RefSeq" id="WP_109339763.1">
    <property type="nucleotide sequence ID" value="NZ_CP029347.1"/>
</dbReference>
<evidence type="ECO:0000256" key="4">
    <source>
        <dbReference type="PIRNR" id="PIRNR016020"/>
    </source>
</evidence>
<proteinExistence type="inferred from homology"/>
<protein>
    <recommendedName>
        <fullName evidence="4">Putative glucose-6-phosphate 1-epimerase</fullName>
        <ecNumber evidence="4">5.1.3.15</ecNumber>
    </recommendedName>
</protein>
<dbReference type="KEGG" id="salh:HMF8227_01691"/>
<reference evidence="6 7" key="1">
    <citation type="submission" date="2018-05" db="EMBL/GenBank/DDBJ databases">
        <title>Salinimonas sp. HMF8227 Genome sequencing and assembly.</title>
        <authorList>
            <person name="Kang H."/>
            <person name="Kang J."/>
            <person name="Cha I."/>
            <person name="Kim H."/>
            <person name="Joh K."/>
        </authorList>
    </citation>
    <scope>NUCLEOTIDE SEQUENCE [LARGE SCALE GENOMIC DNA]</scope>
    <source>
        <strain evidence="6 7">HMF8227</strain>
    </source>
</reference>
<feature type="active site" evidence="5">
    <location>
        <position position="260"/>
    </location>
</feature>
<organism evidence="6 7">
    <name type="scientific">Saliniradius amylolyticus</name>
    <dbReference type="NCBI Taxonomy" id="2183582"/>
    <lineage>
        <taxon>Bacteria</taxon>
        <taxon>Pseudomonadati</taxon>
        <taxon>Pseudomonadota</taxon>
        <taxon>Gammaproteobacteria</taxon>
        <taxon>Alteromonadales</taxon>
        <taxon>Alteromonadaceae</taxon>
        <taxon>Saliniradius</taxon>
    </lineage>
</organism>
<dbReference type="InterPro" id="IPR014718">
    <property type="entry name" value="GH-type_carb-bd"/>
</dbReference>
<feature type="active site" evidence="5">
    <location>
        <position position="160"/>
    </location>
</feature>
<dbReference type="EMBL" id="CP029347">
    <property type="protein sequence ID" value="AWL12164.1"/>
    <property type="molecule type" value="Genomic_DNA"/>
</dbReference>